<name>A0A8H6KHE9_9PEZI</name>
<accession>A0A8H6KHE9</accession>
<dbReference type="EMBL" id="WIGO01000085">
    <property type="protein sequence ID" value="KAF6831126.1"/>
    <property type="molecule type" value="Genomic_DNA"/>
</dbReference>
<organism evidence="2 3">
    <name type="scientific">Colletotrichum plurivorum</name>
    <dbReference type="NCBI Taxonomy" id="2175906"/>
    <lineage>
        <taxon>Eukaryota</taxon>
        <taxon>Fungi</taxon>
        <taxon>Dikarya</taxon>
        <taxon>Ascomycota</taxon>
        <taxon>Pezizomycotina</taxon>
        <taxon>Sordariomycetes</taxon>
        <taxon>Hypocreomycetidae</taxon>
        <taxon>Glomerellales</taxon>
        <taxon>Glomerellaceae</taxon>
        <taxon>Colletotrichum</taxon>
        <taxon>Colletotrichum orchidearum species complex</taxon>
    </lineage>
</organism>
<proteinExistence type="predicted"/>
<evidence type="ECO:0000256" key="1">
    <source>
        <dbReference type="SAM" id="MobiDB-lite"/>
    </source>
</evidence>
<dbReference type="Proteomes" id="UP000654918">
    <property type="component" value="Unassembled WGS sequence"/>
</dbReference>
<protein>
    <submittedName>
        <fullName evidence="2">Uncharacterized protein</fullName>
    </submittedName>
</protein>
<sequence>MFFVLVLPLPLPRPLPSPTTEHMECCECAGLQVALSCLPTLPRLSPAQPSPVHETQPSCHRRPFNGISHHTLARGREAAQDSRIDMQPDCLIEHVPVQPVKIGGEQHKQSSATHLGLIGFQQPARTRTGAGIIRTGSGSGTGLASDNEW</sequence>
<keyword evidence="3" id="KW-1185">Reference proteome</keyword>
<comment type="caution">
    <text evidence="2">The sequence shown here is derived from an EMBL/GenBank/DDBJ whole genome shotgun (WGS) entry which is preliminary data.</text>
</comment>
<gene>
    <name evidence="2" type="ORF">CPLU01_06949</name>
</gene>
<dbReference type="AlphaFoldDB" id="A0A8H6KHE9"/>
<reference evidence="2" key="1">
    <citation type="journal article" date="2020" name="Phytopathology">
        <title>Genome Sequence Resources of Colletotrichum truncatum, C. plurivorum, C. musicola, and C. sojae: Four Species Pathogenic to Soybean (Glycine max).</title>
        <authorList>
            <person name="Rogerio F."/>
            <person name="Boufleur T.R."/>
            <person name="Ciampi-Guillardi M."/>
            <person name="Sukno S.A."/>
            <person name="Thon M.R."/>
            <person name="Massola Junior N.S."/>
            <person name="Baroncelli R."/>
        </authorList>
    </citation>
    <scope>NUCLEOTIDE SEQUENCE</scope>
    <source>
        <strain evidence="2">LFN00145</strain>
    </source>
</reference>
<evidence type="ECO:0000313" key="3">
    <source>
        <dbReference type="Proteomes" id="UP000654918"/>
    </source>
</evidence>
<feature type="region of interest" description="Disordered" evidence="1">
    <location>
        <begin position="130"/>
        <end position="149"/>
    </location>
</feature>
<evidence type="ECO:0000313" key="2">
    <source>
        <dbReference type="EMBL" id="KAF6831126.1"/>
    </source>
</evidence>